<evidence type="ECO:0000256" key="2">
    <source>
        <dbReference type="ARBA" id="ARBA00004393"/>
    </source>
</evidence>
<keyword evidence="6 19" id="KW-0812">Transmembrane</keyword>
<evidence type="ECO:0000256" key="7">
    <source>
        <dbReference type="ARBA" id="ARBA00022703"/>
    </source>
</evidence>
<evidence type="ECO:0000256" key="3">
    <source>
        <dbReference type="ARBA" id="ARBA00009431"/>
    </source>
</evidence>
<gene>
    <name evidence="21" type="ORF">BN860_04214g</name>
</gene>
<feature type="compositionally biased region" description="Low complexity" evidence="18">
    <location>
        <begin position="628"/>
        <end position="637"/>
    </location>
</feature>
<evidence type="ECO:0000313" key="22">
    <source>
        <dbReference type="Proteomes" id="UP000019375"/>
    </source>
</evidence>
<feature type="transmembrane region" description="Helical" evidence="19">
    <location>
        <begin position="563"/>
        <end position="583"/>
    </location>
</feature>
<evidence type="ECO:0000256" key="14">
    <source>
        <dbReference type="ARBA" id="ARBA00038895"/>
    </source>
</evidence>
<evidence type="ECO:0000256" key="10">
    <source>
        <dbReference type="ARBA" id="ARBA00022989"/>
    </source>
</evidence>
<protein>
    <recommendedName>
        <fullName evidence="16">Pheromone-processing carboxypeptidase KEX1</fullName>
        <ecNumber evidence="14">3.4.16.6</ecNumber>
    </recommendedName>
    <alternativeName>
        <fullName evidence="17">Carboxypeptidase D</fullName>
    </alternativeName>
    <alternativeName>
        <fullName evidence="15">Pheromone-processing carboxypeptidase kex1</fullName>
    </alternativeName>
</protein>
<evidence type="ECO:0000256" key="5">
    <source>
        <dbReference type="ARBA" id="ARBA00022670"/>
    </source>
</evidence>
<keyword evidence="22" id="KW-1185">Reference proteome</keyword>
<keyword evidence="11" id="KW-0333">Golgi apparatus</keyword>
<feature type="chain" id="PRO_5035147314" description="Pheromone-processing carboxypeptidase KEX1" evidence="20">
    <location>
        <begin position="17"/>
        <end position="657"/>
    </location>
</feature>
<evidence type="ECO:0000313" key="21">
    <source>
        <dbReference type="EMBL" id="CDF90833.1"/>
    </source>
</evidence>
<dbReference type="InterPro" id="IPR033124">
    <property type="entry name" value="Ser_caboxypep_his_AS"/>
</dbReference>
<feature type="signal peptide" evidence="20">
    <location>
        <begin position="1"/>
        <end position="16"/>
    </location>
</feature>
<keyword evidence="13" id="KW-0325">Glycoprotein</keyword>
<keyword evidence="4" id="KW-0121">Carboxypeptidase</keyword>
<evidence type="ECO:0000256" key="11">
    <source>
        <dbReference type="ARBA" id="ARBA00023034"/>
    </source>
</evidence>
<feature type="region of interest" description="Disordered" evidence="18">
    <location>
        <begin position="593"/>
        <end position="657"/>
    </location>
</feature>
<feature type="compositionally biased region" description="Basic and acidic residues" evidence="18">
    <location>
        <begin position="527"/>
        <end position="552"/>
    </location>
</feature>
<dbReference type="PANTHER" id="PTHR11802">
    <property type="entry name" value="SERINE PROTEASE FAMILY S10 SERINE CARBOXYPEPTIDASE"/>
    <property type="match status" value="1"/>
</dbReference>
<comment type="similarity">
    <text evidence="3">Belongs to the peptidase S10 family.</text>
</comment>
<evidence type="ECO:0000256" key="15">
    <source>
        <dbReference type="ARBA" id="ARBA00040403"/>
    </source>
</evidence>
<keyword evidence="7" id="KW-0053">Apoptosis</keyword>
<evidence type="ECO:0000256" key="18">
    <source>
        <dbReference type="SAM" id="MobiDB-lite"/>
    </source>
</evidence>
<evidence type="ECO:0000256" key="12">
    <source>
        <dbReference type="ARBA" id="ARBA00023136"/>
    </source>
</evidence>
<dbReference type="PROSITE" id="PS00560">
    <property type="entry name" value="CARBOXYPEPT_SER_HIS"/>
    <property type="match status" value="1"/>
</dbReference>
<dbReference type="Pfam" id="PF00450">
    <property type="entry name" value="Peptidase_S10"/>
    <property type="match status" value="1"/>
</dbReference>
<reference evidence="22" key="1">
    <citation type="journal article" date="2013" name="Genome Announc.">
        <title>Genome sequence of the food spoilage yeast Zygosaccharomyces bailii CLIB 213(T).</title>
        <authorList>
            <person name="Galeote V."/>
            <person name="Bigey F."/>
            <person name="Devillers H."/>
            <person name="Neuveglise C."/>
            <person name="Dequin S."/>
        </authorList>
    </citation>
    <scope>NUCLEOTIDE SEQUENCE [LARGE SCALE GENOMIC DNA]</scope>
    <source>
        <strain evidence="22">CLIB 213 / ATCC 58445 / CBS 680 / CCRC 21525 / NBRC 1098 / NCYC 1416 / NRRL Y-2227</strain>
    </source>
</reference>
<comment type="subcellular location">
    <subcellularLocation>
        <location evidence="2">Golgi apparatus</location>
        <location evidence="2">trans-Golgi network membrane</location>
        <topology evidence="2">Single-pass type I membrane protein</topology>
    </subcellularLocation>
</comment>
<evidence type="ECO:0000256" key="1">
    <source>
        <dbReference type="ARBA" id="ARBA00001003"/>
    </source>
</evidence>
<evidence type="ECO:0000256" key="13">
    <source>
        <dbReference type="ARBA" id="ARBA00023180"/>
    </source>
</evidence>
<evidence type="ECO:0000256" key="20">
    <source>
        <dbReference type="SAM" id="SignalP"/>
    </source>
</evidence>
<organism evidence="21 22">
    <name type="scientific">Zygosaccharomyces bailii (strain CLIB 213 / ATCC 58445 / CBS 680 / BCRC 21525 / NBRC 1098 / NCYC 1416 / NRRL Y-2227)</name>
    <dbReference type="NCBI Taxonomy" id="1333698"/>
    <lineage>
        <taxon>Eukaryota</taxon>
        <taxon>Fungi</taxon>
        <taxon>Dikarya</taxon>
        <taxon>Ascomycota</taxon>
        <taxon>Saccharomycotina</taxon>
        <taxon>Saccharomycetes</taxon>
        <taxon>Saccharomycetales</taxon>
        <taxon>Saccharomycetaceae</taxon>
        <taxon>Zygosaccharomyces</taxon>
    </lineage>
</organism>
<dbReference type="EC" id="3.4.16.6" evidence="14"/>
<name>A0A8J2T9H1_ZYGB2</name>
<comment type="catalytic activity">
    <reaction evidence="1">
        <text>Preferential release of a C-terminal arginine or lysine residue.</text>
        <dbReference type="EC" id="3.4.16.6"/>
    </reaction>
</comment>
<proteinExistence type="inferred from homology"/>
<keyword evidence="5" id="KW-0645">Protease</keyword>
<dbReference type="InterPro" id="IPR029058">
    <property type="entry name" value="AB_hydrolase_fold"/>
</dbReference>
<evidence type="ECO:0000256" key="19">
    <source>
        <dbReference type="SAM" id="Phobius"/>
    </source>
</evidence>
<dbReference type="Gene3D" id="3.40.50.1820">
    <property type="entry name" value="alpha/beta hydrolase"/>
    <property type="match status" value="1"/>
</dbReference>
<evidence type="ECO:0000256" key="6">
    <source>
        <dbReference type="ARBA" id="ARBA00022692"/>
    </source>
</evidence>
<evidence type="ECO:0000256" key="17">
    <source>
        <dbReference type="ARBA" id="ARBA00042717"/>
    </source>
</evidence>
<evidence type="ECO:0000256" key="8">
    <source>
        <dbReference type="ARBA" id="ARBA00022729"/>
    </source>
</evidence>
<evidence type="ECO:0000256" key="9">
    <source>
        <dbReference type="ARBA" id="ARBA00022801"/>
    </source>
</evidence>
<accession>A0A8J2T9H1</accession>
<keyword evidence="8 20" id="KW-0732">Signal</keyword>
<dbReference type="OrthoDB" id="443318at2759"/>
<dbReference type="GO" id="GO:0006915">
    <property type="term" value="P:apoptotic process"/>
    <property type="evidence" value="ECO:0007669"/>
    <property type="project" value="UniProtKB-KW"/>
</dbReference>
<dbReference type="GO" id="GO:0004185">
    <property type="term" value="F:serine-type carboxypeptidase activity"/>
    <property type="evidence" value="ECO:0007669"/>
    <property type="project" value="UniProtKB-EC"/>
</dbReference>
<dbReference type="PRINTS" id="PR00724">
    <property type="entry name" value="CRBOXYPTASEC"/>
</dbReference>
<dbReference type="InterPro" id="IPR001563">
    <property type="entry name" value="Peptidase_S10"/>
</dbReference>
<dbReference type="GO" id="GO:0006508">
    <property type="term" value="P:proteolysis"/>
    <property type="evidence" value="ECO:0007669"/>
    <property type="project" value="UniProtKB-KW"/>
</dbReference>
<feature type="region of interest" description="Disordered" evidence="18">
    <location>
        <begin position="487"/>
        <end position="555"/>
    </location>
</feature>
<sequence length="657" mass="73361">MRLWYCSALLWAVSTALPVKKQYSVAPELLPGLSEIKDKAVIPEMYAGHMPLAPFDGQDPEISYFFWKFARPDKDLNTLIIWLNGGPGCSSMDGALVENGPFRVNEEYKLRLNEGSWHTKANMLYVDQPVNTGFSIPTGKEQIFDDDLSLSTQHFLQFLESYFETFPDDQTKDLIIAGESYSGQYIPFIADAIQQRNEAITDESKRYNLRGLLIGNGWMDPDAQSLAYLPFAISKNIVDQQNPYFSTLLKAHESCQNSINNRDLQKNPPFSYQECEDILQLLLAATKNTSSDTPADQVCLNVYSYNLRDSYPACGMGWPQDVLRVPGFFARPGVLEALNVDPDKVPQWTECNMDVYSHLKNNRSVPSIHKLPGLLDSGLEVILYNGEMDLLCNDKGVLDMIHNLHWGGQSGFSNSAAKYGWTFADLENNINHTAGHITSDRNLTFISVHNASHMVPNDKPLISRGVLDIYLRDTVFEESNGEGVLVTTSSKDADSTAGSKNLGVLGASNETSSSGEKQDSESSADSENGKEDENKDNGKDNDKDNDKDDADQRRRRRQGTFKVFAITVVSVSLVVSLGLYIYVRKHSKAKRAGYIDPNRRQNPQGKKVSWADDLERTDNLDTGHGQPSSAQSASQKKNSYTQVPNTELDESFELENF</sequence>
<keyword evidence="9" id="KW-0378">Hydrolase</keyword>
<dbReference type="AlphaFoldDB" id="A0A8J2T9H1"/>
<evidence type="ECO:0000256" key="16">
    <source>
        <dbReference type="ARBA" id="ARBA00040628"/>
    </source>
</evidence>
<dbReference type="SUPFAM" id="SSF53474">
    <property type="entry name" value="alpha/beta-Hydrolases"/>
    <property type="match status" value="1"/>
</dbReference>
<keyword evidence="10 19" id="KW-1133">Transmembrane helix</keyword>
<dbReference type="PANTHER" id="PTHR11802:SF190">
    <property type="entry name" value="PHEROMONE-PROCESSING CARBOXYPEPTIDASE KEX1"/>
    <property type="match status" value="1"/>
</dbReference>
<feature type="compositionally biased region" description="Basic and acidic residues" evidence="18">
    <location>
        <begin position="609"/>
        <end position="621"/>
    </location>
</feature>
<dbReference type="GO" id="GO:0005802">
    <property type="term" value="C:trans-Golgi network"/>
    <property type="evidence" value="ECO:0007669"/>
    <property type="project" value="TreeGrafter"/>
</dbReference>
<dbReference type="Proteomes" id="UP000019375">
    <property type="component" value="Unassembled WGS sequence"/>
</dbReference>
<feature type="compositionally biased region" description="Acidic residues" evidence="18">
    <location>
        <begin position="647"/>
        <end position="657"/>
    </location>
</feature>
<keyword evidence="12 19" id="KW-0472">Membrane</keyword>
<dbReference type="EMBL" id="HG316461">
    <property type="protein sequence ID" value="CDF90833.1"/>
    <property type="molecule type" value="Genomic_DNA"/>
</dbReference>
<evidence type="ECO:0000256" key="4">
    <source>
        <dbReference type="ARBA" id="ARBA00022645"/>
    </source>
</evidence>